<evidence type="ECO:0000256" key="1">
    <source>
        <dbReference type="ARBA" id="ARBA00004120"/>
    </source>
</evidence>
<comment type="subcellular location">
    <subcellularLocation>
        <location evidence="1">Cytoplasm</location>
        <location evidence="1">Cytoskeleton</location>
        <location evidence="1">Cilium basal body</location>
    </subcellularLocation>
</comment>
<evidence type="ECO:0000313" key="6">
    <source>
        <dbReference type="EMBL" id="KOB78946.1"/>
    </source>
</evidence>
<dbReference type="EMBL" id="JTDY01000089">
    <property type="protein sequence ID" value="KOB78946.1"/>
    <property type="molecule type" value="Genomic_DNA"/>
</dbReference>
<accession>A0A0L7LUQ8</accession>
<evidence type="ECO:0000256" key="5">
    <source>
        <dbReference type="ARBA" id="ARBA00023273"/>
    </source>
</evidence>
<organism evidence="6 7">
    <name type="scientific">Operophtera brumata</name>
    <name type="common">Winter moth</name>
    <name type="synonym">Phalaena brumata</name>
    <dbReference type="NCBI Taxonomy" id="104452"/>
    <lineage>
        <taxon>Eukaryota</taxon>
        <taxon>Metazoa</taxon>
        <taxon>Ecdysozoa</taxon>
        <taxon>Arthropoda</taxon>
        <taxon>Hexapoda</taxon>
        <taxon>Insecta</taxon>
        <taxon>Pterygota</taxon>
        <taxon>Neoptera</taxon>
        <taxon>Endopterygota</taxon>
        <taxon>Lepidoptera</taxon>
        <taxon>Glossata</taxon>
        <taxon>Ditrysia</taxon>
        <taxon>Geometroidea</taxon>
        <taxon>Geometridae</taxon>
        <taxon>Larentiinae</taxon>
        <taxon>Operophtera</taxon>
    </lineage>
</organism>
<dbReference type="Proteomes" id="UP000037510">
    <property type="component" value="Unassembled WGS sequence"/>
</dbReference>
<evidence type="ECO:0000256" key="2">
    <source>
        <dbReference type="ARBA" id="ARBA00022490"/>
    </source>
</evidence>
<gene>
    <name evidence="6" type="ORF">OBRU01_00438</name>
</gene>
<dbReference type="STRING" id="104452.A0A0L7LUQ8"/>
<evidence type="ECO:0000313" key="7">
    <source>
        <dbReference type="Proteomes" id="UP000037510"/>
    </source>
</evidence>
<dbReference type="InterPro" id="IPR010796">
    <property type="entry name" value="C2_B9-type_dom"/>
</dbReference>
<protein>
    <submittedName>
        <fullName evidence="6">Putative B9 domain-containing protein 2</fullName>
    </submittedName>
</protein>
<keyword evidence="3" id="KW-0970">Cilium biogenesis/degradation</keyword>
<keyword evidence="4" id="KW-0206">Cytoskeleton</keyword>
<sequence>MAELHVLGHLKGATNFQDKSSLFCRYSFQHGPNWTVISGCPEGQTVAGKPDYSKSIIWTQPIDVHFVTRGIQGWPKLIFQVFCLDTFGRVWVVGYGVCSLPSVPGAHTIQVPCWTPSATTLTDRIRQYFLGGSHQLTQSDIIHLGADSVMDFIQSKLQLDERLTDATNATSRKRHLRDVVKDLNYKPHALYYRTQVKKLGKDAPANIYDNTSLPDLFTSSESTTAVFEILYDESTSATDDEIPFTTEAVYTSTEFDNVTEMFFFGKTNQTTIIPNFKQKNKGNKECKCSFLNCSTLHCVNWTHIICKNRICTNYNKSLHEPACTDTICANLALKLEYIFNYHDSKITNATIKFHIQNVQTDLNFMTQEIEVKFVLANESIDRVLRLSGNPGYIDNLPVILSYAESNYTDAFYNKSSQSKTYFTLPESHDGVCISPNLTERFILFGSNRRIKCRYNHKYLKHQNSTEQCKSIQKNIRSLLDLRNKIIVSPLGDPQYIKDKDWITLEMNVSDKTFLYGELHNKSSKLYCYNIITRSQINTSHIPLFLVMRRLTAIIES</sequence>
<reference evidence="6 7" key="1">
    <citation type="journal article" date="2015" name="Genome Biol. Evol.">
        <title>The genome of winter moth (Operophtera brumata) provides a genomic perspective on sexual dimorphism and phenology.</title>
        <authorList>
            <person name="Derks M.F."/>
            <person name="Smit S."/>
            <person name="Salis L."/>
            <person name="Schijlen E."/>
            <person name="Bossers A."/>
            <person name="Mateman C."/>
            <person name="Pijl A.S."/>
            <person name="de Ridder D."/>
            <person name="Groenen M.A."/>
            <person name="Visser M.E."/>
            <person name="Megens H.J."/>
        </authorList>
    </citation>
    <scope>NUCLEOTIDE SEQUENCE [LARGE SCALE GENOMIC DNA]</scope>
    <source>
        <strain evidence="6">WM2013NL</strain>
        <tissue evidence="6">Head and thorax</tissue>
    </source>
</reference>
<dbReference type="GO" id="GO:0036038">
    <property type="term" value="C:MKS complex"/>
    <property type="evidence" value="ECO:0007669"/>
    <property type="project" value="TreeGrafter"/>
</dbReference>
<proteinExistence type="predicted"/>
<dbReference type="GO" id="GO:0060271">
    <property type="term" value="P:cilium assembly"/>
    <property type="evidence" value="ECO:0007669"/>
    <property type="project" value="TreeGrafter"/>
</dbReference>
<evidence type="ECO:0000256" key="3">
    <source>
        <dbReference type="ARBA" id="ARBA00022794"/>
    </source>
</evidence>
<dbReference type="Pfam" id="PF07162">
    <property type="entry name" value="B9-C2"/>
    <property type="match status" value="1"/>
</dbReference>
<dbReference type="AlphaFoldDB" id="A0A0L7LUQ8"/>
<keyword evidence="5" id="KW-0966">Cell projection</keyword>
<dbReference type="PROSITE" id="PS51381">
    <property type="entry name" value="C2_B9"/>
    <property type="match status" value="1"/>
</dbReference>
<name>A0A0L7LUQ8_OPEBR</name>
<keyword evidence="2" id="KW-0963">Cytoplasm</keyword>
<keyword evidence="7" id="KW-1185">Reference proteome</keyword>
<dbReference type="PANTHER" id="PTHR12968">
    <property type="entry name" value="B9 DOMAIN-CONTAINING"/>
    <property type="match status" value="1"/>
</dbReference>
<comment type="caution">
    <text evidence="6">The sequence shown here is derived from an EMBL/GenBank/DDBJ whole genome shotgun (WGS) entry which is preliminary data.</text>
</comment>
<evidence type="ECO:0000256" key="4">
    <source>
        <dbReference type="ARBA" id="ARBA00023212"/>
    </source>
</evidence>